<dbReference type="STRING" id="205917.A0A4Y9XWL1"/>
<dbReference type="OrthoDB" id="3351168at2759"/>
<feature type="transmembrane region" description="Helical" evidence="2">
    <location>
        <begin position="265"/>
        <end position="287"/>
    </location>
</feature>
<name>A0A4Y9XWL1_9AGAM</name>
<evidence type="ECO:0000256" key="2">
    <source>
        <dbReference type="SAM" id="Phobius"/>
    </source>
</evidence>
<dbReference type="EMBL" id="SEOQ01001221">
    <property type="protein sequence ID" value="TFY52969.1"/>
    <property type="molecule type" value="Genomic_DNA"/>
</dbReference>
<dbReference type="AlphaFoldDB" id="A0A4Y9XWL1"/>
<evidence type="ECO:0000313" key="3">
    <source>
        <dbReference type="EMBL" id="TFY52969.1"/>
    </source>
</evidence>
<feature type="compositionally biased region" description="Basic and acidic residues" evidence="1">
    <location>
        <begin position="28"/>
        <end position="45"/>
    </location>
</feature>
<organism evidence="3 4">
    <name type="scientific">Dentipellis fragilis</name>
    <dbReference type="NCBI Taxonomy" id="205917"/>
    <lineage>
        <taxon>Eukaryota</taxon>
        <taxon>Fungi</taxon>
        <taxon>Dikarya</taxon>
        <taxon>Basidiomycota</taxon>
        <taxon>Agaricomycotina</taxon>
        <taxon>Agaricomycetes</taxon>
        <taxon>Russulales</taxon>
        <taxon>Hericiaceae</taxon>
        <taxon>Dentipellis</taxon>
    </lineage>
</organism>
<keyword evidence="4" id="KW-1185">Reference proteome</keyword>
<sequence length="801" mass="85576">MASFGHSRFPSSQTRAATVPLLVTSELSSERKPLDTDDPRPDVVSRRIPSQRPPQLDFSSVALTPSPFVRPSPDPFREPSFLEPLEDTDSAHTLSHSEGDHSYFSPSTPLEKSSPFKFPLPSLHGRSPSFGSLTLRSPSFRPPSFTVSQDTRLRLRVFLGWPLAIFVGQLLLLGLAWGFTGAVFFAGPFPVADGLAERISNNPRATALCVTLIATALSLFSTFLFSRAIRYALMYRLSRSLSLFSLYAGIRLSHGAMVFDRRHRGWTVITLFSTVALAAQIAGWTALLTPTDITIRRTIRGTELDLGSDAFQRYLASIGSVGELTSALMGANGEKNVSPMSVPATLIDGAAIAEAGRQFGYPAMVTFNGALFNVSTGGILPTGSSIYKGPNSGNNQTFNNFAGLPLPGRYQFEGHGRVPHPSGFLTRYTMDQQGFTVDVSCQQIPDTALPSLTSSGASALNGLRPSGVGQSEWTTTCPDGKIASQTVTTFSGSNHPPGSAVLSNPCFFQNMSSTPTSGADPSTHLLVLVGQGQPYSFIDRTVCSIQPVLTGVQVDYGPAINVSRISTSRVLQEPSDGDSNAAALGTLVVSVLNQRINGTQTLAQNMVGDNLAAVFQSIRVGGGGDADHKIFNEILEAYVKGIAEFLGTVVRTGLSSQGVWPDDQIPDDMSISTAGELWATTIGFNYESGVGTINLLPTSFITIISIGLTLYSFSQRPGTWDDETNATGIGGGIGMRRDGNPSSSQFDPTNPLHLIVVASAGGMTALGDFRDPVAMAQYERMRVRLGLVNSNEWTGFIPEDC</sequence>
<gene>
    <name evidence="3" type="ORF">EVG20_g10324</name>
</gene>
<evidence type="ECO:0000256" key="1">
    <source>
        <dbReference type="SAM" id="MobiDB-lite"/>
    </source>
</evidence>
<proteinExistence type="predicted"/>
<keyword evidence="2" id="KW-0812">Transmembrane</keyword>
<keyword evidence="2" id="KW-0472">Membrane</keyword>
<comment type="caution">
    <text evidence="3">The sequence shown here is derived from an EMBL/GenBank/DDBJ whole genome shotgun (WGS) entry which is preliminary data.</text>
</comment>
<keyword evidence="2" id="KW-1133">Transmembrane helix</keyword>
<reference evidence="3 4" key="1">
    <citation type="submission" date="2019-02" db="EMBL/GenBank/DDBJ databases">
        <title>Genome sequencing of the rare red list fungi Dentipellis fragilis.</title>
        <authorList>
            <person name="Buettner E."/>
            <person name="Kellner H."/>
        </authorList>
    </citation>
    <scope>NUCLEOTIDE SEQUENCE [LARGE SCALE GENOMIC DNA]</scope>
    <source>
        <strain evidence="3 4">DSM 105465</strain>
    </source>
</reference>
<evidence type="ECO:0000313" key="4">
    <source>
        <dbReference type="Proteomes" id="UP000298327"/>
    </source>
</evidence>
<feature type="region of interest" description="Disordered" evidence="1">
    <location>
        <begin position="1"/>
        <end position="83"/>
    </location>
</feature>
<feature type="transmembrane region" description="Helical" evidence="2">
    <location>
        <begin position="158"/>
        <end position="185"/>
    </location>
</feature>
<feature type="transmembrane region" description="Helical" evidence="2">
    <location>
        <begin position="205"/>
        <end position="229"/>
    </location>
</feature>
<accession>A0A4Y9XWL1</accession>
<protein>
    <submittedName>
        <fullName evidence="3">Uncharacterized protein</fullName>
    </submittedName>
</protein>
<dbReference type="Proteomes" id="UP000298327">
    <property type="component" value="Unassembled WGS sequence"/>
</dbReference>